<evidence type="ECO:0000256" key="1">
    <source>
        <dbReference type="ARBA" id="ARBA00004642"/>
    </source>
</evidence>
<reference evidence="7 8" key="4">
    <citation type="journal article" date="2011" name="BMC Genomics">
        <title>RNA-Seq improves annotation of protein-coding genes in the cucumber genome.</title>
        <authorList>
            <person name="Li Z."/>
            <person name="Zhang Z."/>
            <person name="Yan P."/>
            <person name="Huang S."/>
            <person name="Fei Z."/>
            <person name="Lin K."/>
        </authorList>
    </citation>
    <scope>NUCLEOTIDE SEQUENCE [LARGE SCALE GENOMIC DNA]</scope>
    <source>
        <strain evidence="8">cv. 9930</strain>
    </source>
</reference>
<evidence type="ECO:0000313" key="7">
    <source>
        <dbReference type="EMBL" id="KGN43940.1"/>
    </source>
</evidence>
<comment type="subcellular location">
    <subcellularLocation>
        <location evidence="1">Nucleus</location>
        <location evidence="1">Nucleoplasm</location>
    </subcellularLocation>
</comment>
<sequence>MIMKKFGGFVFPKAAQNLRNDFVRSLKQKKKKKKKKKKKEEEEEEEEKIPLRRLTNHNRSNKIAGSFFPSPKWFWSGHKSRGRAGGRVETTMDDCKRVVVMTTANNAGCMSKRRRIAGSSESLRPSASRSDLDDRCLWLENATTSLSRLENKNSIGIIAGGEMSDGFSEDQFPVSCCFSNDCRKATAVKDAGRFEDLELQTKSFETVESIRVNGIQRESTPTSNLMGDSDEMDSPATIFLTEKQKPTDRPMKTPPISEIEDFFSEAEKYEQKRFSEKYNFDIIMDVPLEGRYQWIRLKP</sequence>
<dbReference type="GO" id="GO:0045740">
    <property type="term" value="P:positive regulation of DNA replication"/>
    <property type="evidence" value="ECO:0000318"/>
    <property type="project" value="GO_Central"/>
</dbReference>
<dbReference type="GO" id="GO:0051726">
    <property type="term" value="P:regulation of cell cycle"/>
    <property type="evidence" value="ECO:0007669"/>
    <property type="project" value="InterPro"/>
</dbReference>
<dbReference type="eggNOG" id="ENOG502S5ZH">
    <property type="taxonomic scope" value="Eukaryota"/>
</dbReference>
<evidence type="ECO:0000256" key="3">
    <source>
        <dbReference type="ARBA" id="ARBA00023013"/>
    </source>
</evidence>
<dbReference type="GO" id="GO:0004861">
    <property type="term" value="F:cyclin-dependent protein serine/threonine kinase inhibitor activity"/>
    <property type="evidence" value="ECO:0000318"/>
    <property type="project" value="GO_Central"/>
</dbReference>
<evidence type="ECO:0000256" key="2">
    <source>
        <dbReference type="ARBA" id="ARBA00010274"/>
    </source>
</evidence>
<dbReference type="STRING" id="3659.A0A0A0K2P3"/>
<comment type="similarity">
    <text evidence="2">Belongs to the CDI family. ICK/KRP subfamily.</text>
</comment>
<evidence type="ECO:0000256" key="4">
    <source>
        <dbReference type="ARBA" id="ARBA00023306"/>
    </source>
</evidence>
<reference evidence="7 8" key="2">
    <citation type="journal article" date="2009" name="PLoS ONE">
        <title>An integrated genetic and cytogenetic map of the cucumber genome.</title>
        <authorList>
            <person name="Ren Y."/>
            <person name="Zhang Z."/>
            <person name="Liu J."/>
            <person name="Staub J.E."/>
            <person name="Han Y."/>
            <person name="Cheng Z."/>
            <person name="Li X."/>
            <person name="Lu J."/>
            <person name="Miao H."/>
            <person name="Kang H."/>
            <person name="Xie B."/>
            <person name="Gu X."/>
            <person name="Wang X."/>
            <person name="Du Y."/>
            <person name="Jin W."/>
            <person name="Huang S."/>
        </authorList>
    </citation>
    <scope>NUCLEOTIDE SEQUENCE [LARGE SCALE GENOMIC DNA]</scope>
    <source>
        <strain evidence="8">cv. 9930</strain>
    </source>
</reference>
<evidence type="ECO:0000256" key="5">
    <source>
        <dbReference type="SAM" id="MobiDB-lite"/>
    </source>
</evidence>
<protein>
    <recommendedName>
        <fullName evidence="6">Cyclin-dependent kinase inhibitor domain-containing protein</fullName>
    </recommendedName>
</protein>
<name>A0A0A0K2P3_CUCSA</name>
<dbReference type="Gramene" id="KGN43940">
    <property type="protein sequence ID" value="KGN43940"/>
    <property type="gene ID" value="Csa_7G073750"/>
</dbReference>
<feature type="domain" description="Cyclin-dependent kinase inhibitor" evidence="6">
    <location>
        <begin position="257"/>
        <end position="296"/>
    </location>
</feature>
<dbReference type="Proteomes" id="UP000029981">
    <property type="component" value="Chromosome 7"/>
</dbReference>
<dbReference type="EMBL" id="CM002928">
    <property type="protein sequence ID" value="KGN43940.1"/>
    <property type="molecule type" value="Genomic_DNA"/>
</dbReference>
<keyword evidence="4" id="KW-0131">Cell cycle</keyword>
<keyword evidence="8" id="KW-1185">Reference proteome</keyword>
<reference evidence="7 8" key="1">
    <citation type="journal article" date="2009" name="Nat. Genet.">
        <title>The genome of the cucumber, Cucumis sativus L.</title>
        <authorList>
            <person name="Huang S."/>
            <person name="Li R."/>
            <person name="Zhang Z."/>
            <person name="Li L."/>
            <person name="Gu X."/>
            <person name="Fan W."/>
            <person name="Lucas W.J."/>
            <person name="Wang X."/>
            <person name="Xie B."/>
            <person name="Ni P."/>
            <person name="Ren Y."/>
            <person name="Zhu H."/>
            <person name="Li J."/>
            <person name="Lin K."/>
            <person name="Jin W."/>
            <person name="Fei Z."/>
            <person name="Li G."/>
            <person name="Staub J."/>
            <person name="Kilian A."/>
            <person name="van der Vossen E.A."/>
            <person name="Wu Y."/>
            <person name="Guo J."/>
            <person name="He J."/>
            <person name="Jia Z."/>
            <person name="Ren Y."/>
            <person name="Tian G."/>
            <person name="Lu Y."/>
            <person name="Ruan J."/>
            <person name="Qian W."/>
            <person name="Wang M."/>
            <person name="Huang Q."/>
            <person name="Li B."/>
            <person name="Xuan Z."/>
            <person name="Cao J."/>
            <person name="Asan"/>
            <person name="Wu Z."/>
            <person name="Zhang J."/>
            <person name="Cai Q."/>
            <person name="Bai Y."/>
            <person name="Zhao B."/>
            <person name="Han Y."/>
            <person name="Li Y."/>
            <person name="Li X."/>
            <person name="Wang S."/>
            <person name="Shi Q."/>
            <person name="Liu S."/>
            <person name="Cho W.K."/>
            <person name="Kim J.Y."/>
            <person name="Xu Y."/>
            <person name="Heller-Uszynska K."/>
            <person name="Miao H."/>
            <person name="Cheng Z."/>
            <person name="Zhang S."/>
            <person name="Wu J."/>
            <person name="Yang Y."/>
            <person name="Kang H."/>
            <person name="Li M."/>
            <person name="Liang H."/>
            <person name="Ren X."/>
            <person name="Shi Z."/>
            <person name="Wen M."/>
            <person name="Jian M."/>
            <person name="Yang H."/>
            <person name="Zhang G."/>
            <person name="Yang Z."/>
            <person name="Chen R."/>
            <person name="Liu S."/>
            <person name="Li J."/>
            <person name="Ma L."/>
            <person name="Liu H."/>
            <person name="Zhou Y."/>
            <person name="Zhao J."/>
            <person name="Fang X."/>
            <person name="Li G."/>
            <person name="Fang L."/>
            <person name="Li Y."/>
            <person name="Liu D."/>
            <person name="Zheng H."/>
            <person name="Zhang Y."/>
            <person name="Qin N."/>
            <person name="Li Z."/>
            <person name="Yang G."/>
            <person name="Yang S."/>
            <person name="Bolund L."/>
            <person name="Kristiansen K."/>
            <person name="Zheng H."/>
            <person name="Li S."/>
            <person name="Zhang X."/>
            <person name="Yang H."/>
            <person name="Wang J."/>
            <person name="Sun R."/>
            <person name="Zhang B."/>
            <person name="Jiang S."/>
            <person name="Wang J."/>
            <person name="Du Y."/>
            <person name="Li S."/>
        </authorList>
    </citation>
    <scope>NUCLEOTIDE SEQUENCE [LARGE SCALE GENOMIC DNA]</scope>
    <source>
        <strain evidence="8">cv. 9930</strain>
    </source>
</reference>
<dbReference type="InterPro" id="IPR044898">
    <property type="entry name" value="CDI_dom_sf"/>
</dbReference>
<dbReference type="InterPro" id="IPR003175">
    <property type="entry name" value="CDI_dom"/>
</dbReference>
<dbReference type="AlphaFoldDB" id="A0A0A0K2P3"/>
<keyword evidence="3" id="KW-0649">Protein kinase inhibitor</keyword>
<gene>
    <name evidence="7" type="ORF">Csa_7G073750</name>
</gene>
<dbReference type="PANTHER" id="PTHR46776">
    <property type="entry name" value="CYCLIN-DEPENDENT KINASE INHIBITOR 4-RELATED"/>
    <property type="match status" value="1"/>
</dbReference>
<feature type="compositionally biased region" description="Basic residues" evidence="5">
    <location>
        <begin position="26"/>
        <end position="38"/>
    </location>
</feature>
<dbReference type="GO" id="GO:0005654">
    <property type="term" value="C:nucleoplasm"/>
    <property type="evidence" value="ECO:0007669"/>
    <property type="project" value="UniProtKB-SubCell"/>
</dbReference>
<evidence type="ECO:0000313" key="8">
    <source>
        <dbReference type="Proteomes" id="UP000029981"/>
    </source>
</evidence>
<evidence type="ECO:0000259" key="6">
    <source>
        <dbReference type="Pfam" id="PF02234"/>
    </source>
</evidence>
<dbReference type="Pfam" id="PF02234">
    <property type="entry name" value="CDI"/>
    <property type="match status" value="1"/>
</dbReference>
<dbReference type="InterPro" id="IPR044275">
    <property type="entry name" value="KRP"/>
</dbReference>
<feature type="region of interest" description="Disordered" evidence="5">
    <location>
        <begin position="20"/>
        <end position="49"/>
    </location>
</feature>
<proteinExistence type="inferred from homology"/>
<accession>A0A0A0K2P3</accession>
<dbReference type="GO" id="GO:0005634">
    <property type="term" value="C:nucleus"/>
    <property type="evidence" value="ECO:0000318"/>
    <property type="project" value="GO_Central"/>
</dbReference>
<reference evidence="7 8" key="3">
    <citation type="journal article" date="2010" name="BMC Genomics">
        <title>Transcriptome sequencing and comparative analysis of cucumber flowers with different sex types.</title>
        <authorList>
            <person name="Guo S."/>
            <person name="Zheng Y."/>
            <person name="Joung J.G."/>
            <person name="Liu S."/>
            <person name="Zhang Z."/>
            <person name="Crasta O.R."/>
            <person name="Sobral B.W."/>
            <person name="Xu Y."/>
            <person name="Huang S."/>
            <person name="Fei Z."/>
        </authorList>
    </citation>
    <scope>NUCLEOTIDE SEQUENCE [LARGE SCALE GENOMIC DNA]</scope>
    <source>
        <strain evidence="8">cv. 9930</strain>
    </source>
</reference>
<dbReference type="Gene3D" id="4.10.365.10">
    <property type="entry name" value="p27"/>
    <property type="match status" value="1"/>
</dbReference>
<organism evidence="7 8">
    <name type="scientific">Cucumis sativus</name>
    <name type="common">Cucumber</name>
    <dbReference type="NCBI Taxonomy" id="3659"/>
    <lineage>
        <taxon>Eukaryota</taxon>
        <taxon>Viridiplantae</taxon>
        <taxon>Streptophyta</taxon>
        <taxon>Embryophyta</taxon>
        <taxon>Tracheophyta</taxon>
        <taxon>Spermatophyta</taxon>
        <taxon>Magnoliopsida</taxon>
        <taxon>eudicotyledons</taxon>
        <taxon>Gunneridae</taxon>
        <taxon>Pentapetalae</taxon>
        <taxon>rosids</taxon>
        <taxon>fabids</taxon>
        <taxon>Cucurbitales</taxon>
        <taxon>Cucurbitaceae</taxon>
        <taxon>Benincaseae</taxon>
        <taxon>Cucumis</taxon>
    </lineage>
</organism>